<gene>
    <name evidence="2" type="ORF">G9272_01240</name>
</gene>
<dbReference type="AlphaFoldDB" id="A0A6M4WEX3"/>
<name>A0A6M4WEX3_9ACTN</name>
<reference evidence="2" key="1">
    <citation type="submission" date="2020-03" db="EMBL/GenBank/DDBJ databases">
        <title>Molecular networking-based the target discovery of potent antiproliferative macrolactams: 5/6/7/16 polycyclic ansamycins and glycosylated trienomycin from Streptomyces cacaoi subsp. asoensis.</title>
        <authorList>
            <person name="Liu L.-L."/>
        </authorList>
    </citation>
    <scope>NUCLEOTIDE SEQUENCE [LARGE SCALE GENOMIC DNA]</scope>
    <source>
        <strain evidence="2">H2S5</strain>
    </source>
</reference>
<keyword evidence="3" id="KW-1185">Reference proteome</keyword>
<accession>A0A6M4WEX3</accession>
<proteinExistence type="predicted"/>
<organism evidence="2 3">
    <name type="scientific">Streptomyces asoensis</name>
    <dbReference type="NCBI Taxonomy" id="249586"/>
    <lineage>
        <taxon>Bacteria</taxon>
        <taxon>Bacillati</taxon>
        <taxon>Actinomycetota</taxon>
        <taxon>Actinomycetes</taxon>
        <taxon>Kitasatosporales</taxon>
        <taxon>Streptomycetaceae</taxon>
        <taxon>Streptomyces</taxon>
    </lineage>
</organism>
<evidence type="ECO:0000259" key="1">
    <source>
        <dbReference type="Pfam" id="PF19631"/>
    </source>
</evidence>
<evidence type="ECO:0000313" key="2">
    <source>
        <dbReference type="EMBL" id="QJS99119.1"/>
    </source>
</evidence>
<feature type="domain" description="Trypsin-co-occurring" evidence="1">
    <location>
        <begin position="4"/>
        <end position="80"/>
    </location>
</feature>
<dbReference type="RefSeq" id="WP_171394773.1">
    <property type="nucleotide sequence ID" value="NZ_CP049838.1"/>
</dbReference>
<sequence length="104" mass="11185">MSEIGLAAAIEELRQELYQAQEAGIREQFAFEVEEAQLELILELRSDVRPEGKLSFGLATVGVGGTSASARTHKLILKLKVKDQALGDRNATVNADGESGSVGW</sequence>
<dbReference type="EMBL" id="CP049838">
    <property type="protein sequence ID" value="QJS99119.1"/>
    <property type="molecule type" value="Genomic_DNA"/>
</dbReference>
<dbReference type="InterPro" id="IPR045608">
    <property type="entry name" value="Trypco2"/>
</dbReference>
<dbReference type="Pfam" id="PF19631">
    <property type="entry name" value="Trypco2"/>
    <property type="match status" value="1"/>
</dbReference>
<protein>
    <recommendedName>
        <fullName evidence="1">Trypsin-co-occurring domain-containing protein</fullName>
    </recommendedName>
</protein>
<dbReference type="Proteomes" id="UP000502665">
    <property type="component" value="Chromosome"/>
</dbReference>
<evidence type="ECO:0000313" key="3">
    <source>
        <dbReference type="Proteomes" id="UP000502665"/>
    </source>
</evidence>